<reference evidence="1 2" key="1">
    <citation type="journal article" date="2011" name="Proc. Natl. Acad. Sci. U.S.A.">
        <title>Comparative genomics of xylose-fermenting fungi for enhanced biofuel production.</title>
        <authorList>
            <person name="Wohlbach D.J."/>
            <person name="Kuo A."/>
            <person name="Sato T.K."/>
            <person name="Potts K.M."/>
            <person name="Salamov A.A."/>
            <person name="LaButti K.M."/>
            <person name="Sun H."/>
            <person name="Clum A."/>
            <person name="Pangilinan J.L."/>
            <person name="Lindquist E.A."/>
            <person name="Lucas S."/>
            <person name="Lapidus A."/>
            <person name="Jin M."/>
            <person name="Gunawan C."/>
            <person name="Balan V."/>
            <person name="Dale B.E."/>
            <person name="Jeffries T.W."/>
            <person name="Zinkel R."/>
            <person name="Barry K.W."/>
            <person name="Grigoriev I.V."/>
            <person name="Gasch A.P."/>
        </authorList>
    </citation>
    <scope>NUCLEOTIDE SEQUENCE [LARGE SCALE GENOMIC DNA]</scope>
    <source>
        <strain evidence="2">ATCC 10573 / BCRC 21748 / CBS 615 / JCM 9827 / NBRC 10315 / NRRL Y-1498 / VKM Y-70</strain>
    </source>
</reference>
<gene>
    <name evidence="1" type="ORF">CANTEDRAFT_114695</name>
</gene>
<name>G3B652_CANTC</name>
<keyword evidence="2" id="KW-1185">Reference proteome</keyword>
<dbReference type="HOGENOM" id="CLU_1825052_0_0_1"/>
<evidence type="ECO:0000313" key="1">
    <source>
        <dbReference type="EMBL" id="EGV63383.1"/>
    </source>
</evidence>
<organism evidence="2">
    <name type="scientific">Candida tenuis (strain ATCC 10573 / BCRC 21748 / CBS 615 / JCM 9827 / NBRC 10315 / NRRL Y-1498 / VKM Y-70)</name>
    <name type="common">Yeast</name>
    <name type="synonym">Yamadazyma tenuis</name>
    <dbReference type="NCBI Taxonomy" id="590646"/>
    <lineage>
        <taxon>Eukaryota</taxon>
        <taxon>Fungi</taxon>
        <taxon>Dikarya</taxon>
        <taxon>Ascomycota</taxon>
        <taxon>Saccharomycotina</taxon>
        <taxon>Pichiomycetes</taxon>
        <taxon>Debaryomycetaceae</taxon>
        <taxon>Yamadazyma</taxon>
    </lineage>
</organism>
<accession>G3B652</accession>
<evidence type="ECO:0000313" key="2">
    <source>
        <dbReference type="Proteomes" id="UP000000707"/>
    </source>
</evidence>
<dbReference type="Proteomes" id="UP000000707">
    <property type="component" value="Unassembled WGS sequence"/>
</dbReference>
<sequence>MKLGSFFRDINRLLSSSCYASWKFTKIYEHLTSKVNLDRIKQRVNCTGNFGFTTNCIRILVSSLTKAINEFEINQTFYSASIPSDYPFISTDGYAASDRFDQKVEAGDDGDSLWLLMLSMKEHKEDFSLDDFYKDVISTLG</sequence>
<dbReference type="AlphaFoldDB" id="G3B652"/>
<protein>
    <submittedName>
        <fullName evidence="1">Uncharacterized protein</fullName>
    </submittedName>
</protein>
<dbReference type="EMBL" id="GL996524">
    <property type="protein sequence ID" value="EGV63383.1"/>
    <property type="molecule type" value="Genomic_DNA"/>
</dbReference>
<proteinExistence type="predicted"/>